<keyword evidence="3" id="KW-1185">Reference proteome</keyword>
<dbReference type="Gene3D" id="3.40.50.1000">
    <property type="entry name" value="HAD superfamily/HAD-like"/>
    <property type="match status" value="2"/>
</dbReference>
<reference evidence="4" key="1">
    <citation type="submission" date="2025-08" db="UniProtKB">
        <authorList>
            <consortium name="RefSeq"/>
        </authorList>
    </citation>
    <scope>IDENTIFICATION</scope>
</reference>
<comment type="similarity">
    <text evidence="2">Belongs to the HAD-like hydrolase superfamily.</text>
</comment>
<dbReference type="PIRSF" id="PIRSF000915">
    <property type="entry name" value="PGP-type_phosphatase"/>
    <property type="match status" value="1"/>
</dbReference>
<dbReference type="NCBIfam" id="TIGR01452">
    <property type="entry name" value="PGP_euk"/>
    <property type="match status" value="1"/>
</dbReference>
<dbReference type="InterPro" id="IPR006349">
    <property type="entry name" value="PGP_euk"/>
</dbReference>
<evidence type="ECO:0000256" key="2">
    <source>
        <dbReference type="PIRNR" id="PIRNR000915"/>
    </source>
</evidence>
<dbReference type="Proteomes" id="UP001652625">
    <property type="component" value="Chromosome 11"/>
</dbReference>
<dbReference type="GeneID" id="101239015"/>
<evidence type="ECO:0000256" key="1">
    <source>
        <dbReference type="ARBA" id="ARBA00022801"/>
    </source>
</evidence>
<gene>
    <name evidence="4" type="primary">LOC101239015</name>
</gene>
<dbReference type="NCBIfam" id="TIGR01460">
    <property type="entry name" value="HAD-SF-IIA"/>
    <property type="match status" value="1"/>
</dbReference>
<dbReference type="InterPro" id="IPR023214">
    <property type="entry name" value="HAD_sf"/>
</dbReference>
<dbReference type="InterPro" id="IPR036412">
    <property type="entry name" value="HAD-like_sf"/>
</dbReference>
<dbReference type="PANTHER" id="PTHR19288:SF93">
    <property type="entry name" value="FI11325P-RELATED"/>
    <property type="match status" value="1"/>
</dbReference>
<dbReference type="SFLD" id="SFLDS00003">
    <property type="entry name" value="Haloacid_Dehalogenase"/>
    <property type="match status" value="1"/>
</dbReference>
<dbReference type="SFLD" id="SFLDG01129">
    <property type="entry name" value="C1.5:_HAD__Beta-PGM__Phosphata"/>
    <property type="match status" value="1"/>
</dbReference>
<accession>A0ABM4CW39</accession>
<sequence>MGRLLKKDIGKLLNSVATIFFDCDGVLWNSHGIIQGAVETIQKLKEMNKNLLFITNNSSYSRKVILKKFQQYGFNVKLEEILSSAYIAAIYAQDIVQAEKVFVIGSAGMKEELEDVGMKYVSFENEENQVYIAKNFMESFTKEHGIGAVIVAYDPKFSLHHIAAAMQYLSDPCIPYIATNTDSTFPIGNGKIGPGTGCIVNAVSTATGRQPIIVGKPNRLMFDTAMKRYTINSKTSLMIGDRLNTDIVFGNDCGMQTLCVLTGVTSEKEIIELSSNSSSQNLLPTCYTDKLSDLLEIED</sequence>
<organism evidence="3 4">
    <name type="scientific">Hydra vulgaris</name>
    <name type="common">Hydra</name>
    <name type="synonym">Hydra attenuata</name>
    <dbReference type="NCBI Taxonomy" id="6087"/>
    <lineage>
        <taxon>Eukaryota</taxon>
        <taxon>Metazoa</taxon>
        <taxon>Cnidaria</taxon>
        <taxon>Hydrozoa</taxon>
        <taxon>Hydroidolina</taxon>
        <taxon>Anthoathecata</taxon>
        <taxon>Aplanulata</taxon>
        <taxon>Hydridae</taxon>
        <taxon>Hydra</taxon>
    </lineage>
</organism>
<dbReference type="Pfam" id="PF13242">
    <property type="entry name" value="Hydrolase_like"/>
    <property type="match status" value="1"/>
</dbReference>
<dbReference type="Pfam" id="PF13344">
    <property type="entry name" value="Hydrolase_6"/>
    <property type="match status" value="1"/>
</dbReference>
<dbReference type="SUPFAM" id="SSF56784">
    <property type="entry name" value="HAD-like"/>
    <property type="match status" value="1"/>
</dbReference>
<name>A0ABM4CW39_HYDVU</name>
<keyword evidence="1 2" id="KW-0378">Hydrolase</keyword>
<evidence type="ECO:0000313" key="3">
    <source>
        <dbReference type="Proteomes" id="UP001652625"/>
    </source>
</evidence>
<evidence type="ECO:0000313" key="4">
    <source>
        <dbReference type="RefSeq" id="XP_065666146.1"/>
    </source>
</evidence>
<dbReference type="InterPro" id="IPR006357">
    <property type="entry name" value="HAD-SF_hydro_IIA"/>
</dbReference>
<protein>
    <submittedName>
        <fullName evidence="4">Glycerol-3-phosphate phosphatase isoform X3</fullName>
    </submittedName>
</protein>
<proteinExistence type="inferred from homology"/>
<dbReference type="RefSeq" id="XP_065666146.1">
    <property type="nucleotide sequence ID" value="XM_065810074.1"/>
</dbReference>
<dbReference type="PANTHER" id="PTHR19288">
    <property type="entry name" value="4-NITROPHENYLPHOSPHATASE-RELATED"/>
    <property type="match status" value="1"/>
</dbReference>